<keyword evidence="10" id="KW-0472">Membrane</keyword>
<reference evidence="14" key="1">
    <citation type="submission" date="2023-03" db="EMBL/GenBank/DDBJ databases">
        <authorList>
            <person name="Julca I."/>
        </authorList>
    </citation>
    <scope>NUCLEOTIDE SEQUENCE</scope>
</reference>
<dbReference type="PRINTS" id="PR00463">
    <property type="entry name" value="EP450I"/>
</dbReference>
<gene>
    <name evidence="14" type="ORF">OLC1_LOCUS17838</name>
</gene>
<dbReference type="GO" id="GO:0016020">
    <property type="term" value="C:membrane"/>
    <property type="evidence" value="ECO:0007669"/>
    <property type="project" value="UniProtKB-SubCell"/>
</dbReference>
<keyword evidence="9 12" id="KW-0503">Monooxygenase</keyword>
<keyword evidence="8 11" id="KW-0408">Iron</keyword>
<evidence type="ECO:0000256" key="11">
    <source>
        <dbReference type="PIRSR" id="PIRSR602401-1"/>
    </source>
</evidence>
<dbReference type="PANTHER" id="PTHR47950:SF4">
    <property type="entry name" value="GERANIOL 8-HYDROXYLASE-LIKE"/>
    <property type="match status" value="1"/>
</dbReference>
<keyword evidence="5 11" id="KW-0479">Metal-binding</keyword>
<dbReference type="PROSITE" id="PS00086">
    <property type="entry name" value="CYTOCHROME_P450"/>
    <property type="match status" value="1"/>
</dbReference>
<evidence type="ECO:0000256" key="8">
    <source>
        <dbReference type="ARBA" id="ARBA00023004"/>
    </source>
</evidence>
<name>A0AAV1DQG9_OLDCO</name>
<dbReference type="GO" id="GO:0020037">
    <property type="term" value="F:heme binding"/>
    <property type="evidence" value="ECO:0007669"/>
    <property type="project" value="InterPro"/>
</dbReference>
<dbReference type="InterPro" id="IPR002401">
    <property type="entry name" value="Cyt_P450_E_grp-I"/>
</dbReference>
<comment type="similarity">
    <text evidence="2 12">Belongs to the cytochrome P450 family.</text>
</comment>
<keyword evidence="3 11" id="KW-0349">Heme</keyword>
<evidence type="ECO:0000256" key="13">
    <source>
        <dbReference type="SAM" id="MobiDB-lite"/>
    </source>
</evidence>
<dbReference type="SUPFAM" id="SSF48264">
    <property type="entry name" value="Cytochrome P450"/>
    <property type="match status" value="1"/>
</dbReference>
<keyword evidence="6" id="KW-1133">Transmembrane helix</keyword>
<dbReference type="Pfam" id="PF00067">
    <property type="entry name" value="p450"/>
    <property type="match status" value="1"/>
</dbReference>
<keyword evidence="4" id="KW-0812">Transmembrane</keyword>
<evidence type="ECO:0000256" key="2">
    <source>
        <dbReference type="ARBA" id="ARBA00010617"/>
    </source>
</evidence>
<evidence type="ECO:0000256" key="7">
    <source>
        <dbReference type="ARBA" id="ARBA00023002"/>
    </source>
</evidence>
<dbReference type="FunFam" id="1.10.630.10:FF:000163">
    <property type="entry name" value="Geraniol 8-hydroxylase"/>
    <property type="match status" value="1"/>
</dbReference>
<evidence type="ECO:0000256" key="3">
    <source>
        <dbReference type="ARBA" id="ARBA00022617"/>
    </source>
</evidence>
<dbReference type="EMBL" id="OX459123">
    <property type="protein sequence ID" value="CAI9110097.1"/>
    <property type="molecule type" value="Genomic_DNA"/>
</dbReference>
<evidence type="ECO:0000256" key="9">
    <source>
        <dbReference type="ARBA" id="ARBA00023033"/>
    </source>
</evidence>
<evidence type="ECO:0000256" key="6">
    <source>
        <dbReference type="ARBA" id="ARBA00022989"/>
    </source>
</evidence>
<dbReference type="InterPro" id="IPR017972">
    <property type="entry name" value="Cyt_P450_CS"/>
</dbReference>
<comment type="cofactor">
    <cofactor evidence="11">
        <name>heme</name>
        <dbReference type="ChEBI" id="CHEBI:30413"/>
    </cofactor>
</comment>
<keyword evidence="7 12" id="KW-0560">Oxidoreductase</keyword>
<dbReference type="Gene3D" id="1.10.630.10">
    <property type="entry name" value="Cytochrome P450"/>
    <property type="match status" value="1"/>
</dbReference>
<evidence type="ECO:0000313" key="15">
    <source>
        <dbReference type="Proteomes" id="UP001161247"/>
    </source>
</evidence>
<proteinExistence type="inferred from homology"/>
<organism evidence="14 15">
    <name type="scientific">Oldenlandia corymbosa var. corymbosa</name>
    <dbReference type="NCBI Taxonomy" id="529605"/>
    <lineage>
        <taxon>Eukaryota</taxon>
        <taxon>Viridiplantae</taxon>
        <taxon>Streptophyta</taxon>
        <taxon>Embryophyta</taxon>
        <taxon>Tracheophyta</taxon>
        <taxon>Spermatophyta</taxon>
        <taxon>Magnoliopsida</taxon>
        <taxon>eudicotyledons</taxon>
        <taxon>Gunneridae</taxon>
        <taxon>Pentapetalae</taxon>
        <taxon>asterids</taxon>
        <taxon>lamiids</taxon>
        <taxon>Gentianales</taxon>
        <taxon>Rubiaceae</taxon>
        <taxon>Rubioideae</taxon>
        <taxon>Spermacoceae</taxon>
        <taxon>Hedyotis-Oldenlandia complex</taxon>
        <taxon>Oldenlandia</taxon>
    </lineage>
</organism>
<feature type="compositionally biased region" description="Basic and acidic residues" evidence="13">
    <location>
        <begin position="395"/>
        <end position="406"/>
    </location>
</feature>
<evidence type="ECO:0000256" key="4">
    <source>
        <dbReference type="ARBA" id="ARBA00022692"/>
    </source>
</evidence>
<evidence type="ECO:0000256" key="10">
    <source>
        <dbReference type="ARBA" id="ARBA00023136"/>
    </source>
</evidence>
<dbReference type="GO" id="GO:0016705">
    <property type="term" value="F:oxidoreductase activity, acting on paired donors, with incorporation or reduction of molecular oxygen"/>
    <property type="evidence" value="ECO:0007669"/>
    <property type="project" value="InterPro"/>
</dbReference>
<evidence type="ECO:0000313" key="14">
    <source>
        <dbReference type="EMBL" id="CAI9110097.1"/>
    </source>
</evidence>
<evidence type="ECO:0000256" key="5">
    <source>
        <dbReference type="ARBA" id="ARBA00022723"/>
    </source>
</evidence>
<feature type="binding site" description="axial binding residue" evidence="11">
    <location>
        <position position="308"/>
    </location>
    <ligand>
        <name>heme</name>
        <dbReference type="ChEBI" id="CHEBI:30413"/>
    </ligand>
    <ligandPart>
        <name>Fe</name>
        <dbReference type="ChEBI" id="CHEBI:18248"/>
    </ligandPart>
</feature>
<dbReference type="PRINTS" id="PR00385">
    <property type="entry name" value="P450"/>
</dbReference>
<evidence type="ECO:0000256" key="1">
    <source>
        <dbReference type="ARBA" id="ARBA00004370"/>
    </source>
</evidence>
<dbReference type="GO" id="GO:0004497">
    <property type="term" value="F:monooxygenase activity"/>
    <property type="evidence" value="ECO:0007669"/>
    <property type="project" value="UniProtKB-KW"/>
</dbReference>
<dbReference type="AlphaFoldDB" id="A0AAV1DQG9"/>
<evidence type="ECO:0000256" key="12">
    <source>
        <dbReference type="RuleBase" id="RU000461"/>
    </source>
</evidence>
<dbReference type="InterPro" id="IPR001128">
    <property type="entry name" value="Cyt_P450"/>
</dbReference>
<accession>A0AAV1DQG9</accession>
<dbReference type="Proteomes" id="UP001161247">
    <property type="component" value="Chromosome 6"/>
</dbReference>
<dbReference type="InterPro" id="IPR036396">
    <property type="entry name" value="Cyt_P450_sf"/>
</dbReference>
<comment type="subcellular location">
    <subcellularLocation>
        <location evidence="1">Membrane</location>
    </subcellularLocation>
</comment>
<dbReference type="GO" id="GO:0005506">
    <property type="term" value="F:iron ion binding"/>
    <property type="evidence" value="ECO:0007669"/>
    <property type="project" value="InterPro"/>
</dbReference>
<dbReference type="PANTHER" id="PTHR47950">
    <property type="entry name" value="CYTOCHROME P450, FAMILY 76, SUBFAMILY C, POLYPEPTIDE 5-RELATED"/>
    <property type="match status" value="1"/>
</dbReference>
<feature type="region of interest" description="Disordered" evidence="13">
    <location>
        <begin position="368"/>
        <end position="406"/>
    </location>
</feature>
<protein>
    <submittedName>
        <fullName evidence="14">OLC1v1010063C1</fullName>
    </submittedName>
</protein>
<keyword evidence="15" id="KW-1185">Reference proteome</keyword>
<sequence length="406" mass="45744">MNSYIFSASRLDANQKLRSKKVQDLIGYCKISCESGEAVDIRRAGFTTSLNTLSNIFFSEDLTHPSADSAREFEAIMSDFAADAGGPNLVDYFPILRKFDPQGVRRRMTVHFRKMLDIFHALVNQRLKNRKSGGNTMDVLDGLIALSEEHPEDIDVDLIQRLFLDLLAAGTDTTSSTLEWAMAELLKNPRILQRVQAELAEVVGRGKPIEETDVPRLPYLQCVVKETLRLHPAVPLLLPRTVELDVELFGYIVPKGSIVLVNAWAIATDETLWEEPLLFKPERFTKSKLDVKGQDFELIPFGAGRRICPGMSLALRTIPLVLGSMVNMFDWKLEGGIAPEEFDMGENFHVTMHKAEPLRATPYAHQTNERKFENKQPSSEYAAAKQKTRLPTGSRSEKIELARIRN</sequence>